<dbReference type="Proteomes" id="UP000265520">
    <property type="component" value="Unassembled WGS sequence"/>
</dbReference>
<keyword evidence="2" id="KW-0328">Glycosyltransferase</keyword>
<accession>A0A392M501</accession>
<keyword evidence="1" id="KW-0119">Carbohydrate metabolism</keyword>
<dbReference type="GO" id="GO:0016757">
    <property type="term" value="F:glycosyltransferase activity"/>
    <property type="evidence" value="ECO:0007669"/>
    <property type="project" value="UniProtKB-KW"/>
</dbReference>
<proteinExistence type="predicted"/>
<reference evidence="2 3" key="1">
    <citation type="journal article" date="2018" name="Front. Plant Sci.">
        <title>Red Clover (Trifolium pratense) and Zigzag Clover (T. medium) - A Picture of Genomic Similarities and Differences.</title>
        <authorList>
            <person name="Dluhosova J."/>
            <person name="Istvanek J."/>
            <person name="Nedelnik J."/>
            <person name="Repkova J."/>
        </authorList>
    </citation>
    <scope>NUCLEOTIDE SEQUENCE [LARGE SCALE GENOMIC DNA]</scope>
    <source>
        <strain evidence="3">cv. 10/8</strain>
        <tissue evidence="2">Leaf</tissue>
    </source>
</reference>
<dbReference type="AlphaFoldDB" id="A0A392M501"/>
<protein>
    <submittedName>
        <fullName evidence="2">Putative galactinol-sucrose galactosyltransferase 6-like</fullName>
    </submittedName>
</protein>
<organism evidence="2 3">
    <name type="scientific">Trifolium medium</name>
    <dbReference type="NCBI Taxonomy" id="97028"/>
    <lineage>
        <taxon>Eukaryota</taxon>
        <taxon>Viridiplantae</taxon>
        <taxon>Streptophyta</taxon>
        <taxon>Embryophyta</taxon>
        <taxon>Tracheophyta</taxon>
        <taxon>Spermatophyta</taxon>
        <taxon>Magnoliopsida</taxon>
        <taxon>eudicotyledons</taxon>
        <taxon>Gunneridae</taxon>
        <taxon>Pentapetalae</taxon>
        <taxon>rosids</taxon>
        <taxon>fabids</taxon>
        <taxon>Fabales</taxon>
        <taxon>Fabaceae</taxon>
        <taxon>Papilionoideae</taxon>
        <taxon>50 kb inversion clade</taxon>
        <taxon>NPAAA clade</taxon>
        <taxon>Hologalegina</taxon>
        <taxon>IRL clade</taxon>
        <taxon>Trifolieae</taxon>
        <taxon>Trifolium</taxon>
    </lineage>
</organism>
<evidence type="ECO:0000256" key="1">
    <source>
        <dbReference type="ARBA" id="ARBA00023277"/>
    </source>
</evidence>
<name>A0A392M501_9FABA</name>
<evidence type="ECO:0000313" key="2">
    <source>
        <dbReference type="EMBL" id="MCH82450.1"/>
    </source>
</evidence>
<keyword evidence="2" id="KW-0808">Transferase</keyword>
<evidence type="ECO:0000313" key="3">
    <source>
        <dbReference type="Proteomes" id="UP000265520"/>
    </source>
</evidence>
<sequence length="84" mass="9114">MPLTLKVLEHEVFAVAPLKVLGCGYKFAPIGLVNMFNAGGAVKGPVYEDGVVRVVDFEYESDSDLLSFGIDYLPEEGHGVQIEL</sequence>
<keyword evidence="3" id="KW-1185">Reference proteome</keyword>
<comment type="caution">
    <text evidence="2">The sequence shown here is derived from an EMBL/GenBank/DDBJ whole genome shotgun (WGS) entry which is preliminary data.</text>
</comment>
<gene>
    <name evidence="2" type="ORF">A2U01_0003257</name>
</gene>
<dbReference type="EMBL" id="LXQA010003710">
    <property type="protein sequence ID" value="MCH82450.1"/>
    <property type="molecule type" value="Genomic_DNA"/>
</dbReference>
<dbReference type="InterPro" id="IPR008811">
    <property type="entry name" value="Glycosyl_hydrolases_36"/>
</dbReference>
<dbReference type="Pfam" id="PF05691">
    <property type="entry name" value="Raffinose_syn"/>
    <property type="match status" value="1"/>
</dbReference>